<evidence type="ECO:0000313" key="1">
    <source>
        <dbReference type="EMBL" id="TMQ77179.1"/>
    </source>
</evidence>
<reference evidence="1 2" key="1">
    <citation type="submission" date="2019-04" db="EMBL/GenBank/DDBJ databases">
        <title>A novel phosphate-accumulating bacterium identified in bioreactor for phosphate removal from wastewater.</title>
        <authorList>
            <person name="Kotlyarov R.Y."/>
            <person name="Beletsky A.V."/>
            <person name="Kallistova A.Y."/>
            <person name="Dorofeev A.G."/>
            <person name="Nikolaev Y.Y."/>
            <person name="Pimenov N.V."/>
            <person name="Ravin N.V."/>
            <person name="Mardanov A.V."/>
        </authorList>
    </citation>
    <scope>NUCLEOTIDE SEQUENCE [LARGE SCALE GENOMIC DNA]</scope>
    <source>
        <strain evidence="1 2">Bin19</strain>
    </source>
</reference>
<dbReference type="EMBL" id="SWAD01000030">
    <property type="protein sequence ID" value="TMQ77179.1"/>
    <property type="molecule type" value="Genomic_DNA"/>
</dbReference>
<dbReference type="Proteomes" id="UP000306324">
    <property type="component" value="Unassembled WGS sequence"/>
</dbReference>
<keyword evidence="2" id="KW-1185">Reference proteome</keyword>
<dbReference type="AlphaFoldDB" id="A0A5S4EP21"/>
<sequence>MIARARLIPVVAETSRDLGDLFPSLSWLPPPIPEKLA</sequence>
<protein>
    <submittedName>
        <fullName evidence="1">Uncharacterized protein</fullName>
    </submittedName>
</protein>
<organism evidence="1 2">
    <name type="scientific">Candidatus Accumulibacter phosphatis</name>
    <dbReference type="NCBI Taxonomy" id="327160"/>
    <lineage>
        <taxon>Bacteria</taxon>
        <taxon>Pseudomonadati</taxon>
        <taxon>Pseudomonadota</taxon>
        <taxon>Betaproteobacteria</taxon>
        <taxon>Candidatus Accumulibacter</taxon>
    </lineage>
</organism>
<evidence type="ECO:0000313" key="2">
    <source>
        <dbReference type="Proteomes" id="UP000306324"/>
    </source>
</evidence>
<gene>
    <name evidence="1" type="ORF">ACCUM_3396</name>
</gene>
<proteinExistence type="predicted"/>
<name>A0A5S4EP21_9PROT</name>
<comment type="caution">
    <text evidence="1">The sequence shown here is derived from an EMBL/GenBank/DDBJ whole genome shotgun (WGS) entry which is preliminary data.</text>
</comment>
<accession>A0A5S4EP21</accession>